<dbReference type="AlphaFoldDB" id="A0A5S4EMJ2"/>
<reference evidence="1 2" key="1">
    <citation type="submission" date="2019-04" db="EMBL/GenBank/DDBJ databases">
        <title>A novel phosphate-accumulating bacterium identified in bioreactor for phosphate removal from wastewater.</title>
        <authorList>
            <person name="Kotlyarov R.Y."/>
            <person name="Beletsky A.V."/>
            <person name="Kallistova A.Y."/>
            <person name="Dorofeev A.G."/>
            <person name="Nikolaev Y.Y."/>
            <person name="Pimenov N.V."/>
            <person name="Ravin N.V."/>
            <person name="Mardanov A.V."/>
        </authorList>
    </citation>
    <scope>NUCLEOTIDE SEQUENCE [LARGE SCALE GENOMIC DNA]</scope>
    <source>
        <strain evidence="1 2">Bin19</strain>
    </source>
</reference>
<evidence type="ECO:0000313" key="1">
    <source>
        <dbReference type="EMBL" id="TMQ76592.1"/>
    </source>
</evidence>
<dbReference type="Proteomes" id="UP000306324">
    <property type="component" value="Unassembled WGS sequence"/>
</dbReference>
<proteinExistence type="predicted"/>
<name>A0A5S4EMJ2_9PROT</name>
<gene>
    <name evidence="1" type="ORF">ACCUM_4158</name>
</gene>
<protein>
    <submittedName>
        <fullName evidence="1">Uncharacterized protein</fullName>
    </submittedName>
</protein>
<accession>A0A5S4EMJ2</accession>
<dbReference type="EMBL" id="SWAD01000046">
    <property type="protein sequence ID" value="TMQ76592.1"/>
    <property type="molecule type" value="Genomic_DNA"/>
</dbReference>
<organism evidence="1 2">
    <name type="scientific">Candidatus Accumulibacter phosphatis</name>
    <dbReference type="NCBI Taxonomy" id="327160"/>
    <lineage>
        <taxon>Bacteria</taxon>
        <taxon>Pseudomonadati</taxon>
        <taxon>Pseudomonadota</taxon>
        <taxon>Betaproteobacteria</taxon>
        <taxon>Candidatus Accumulibacter</taxon>
    </lineage>
</organism>
<comment type="caution">
    <text evidence="1">The sequence shown here is derived from an EMBL/GenBank/DDBJ whole genome shotgun (WGS) entry which is preliminary data.</text>
</comment>
<evidence type="ECO:0000313" key="2">
    <source>
        <dbReference type="Proteomes" id="UP000306324"/>
    </source>
</evidence>
<sequence length="43" mass="4737">MASGRISRLTAHIKIRDTGIGANGMSDLLSFITRPFLNSEIFE</sequence>
<keyword evidence="2" id="KW-1185">Reference proteome</keyword>